<dbReference type="Pfam" id="PF13672">
    <property type="entry name" value="PP2C_2"/>
    <property type="match status" value="1"/>
</dbReference>
<reference evidence="2 3" key="1">
    <citation type="submission" date="2023-11" db="EMBL/GenBank/DDBJ databases">
        <title>MicrobeMod: A computational toolkit for identifying prokaryotic methylation and restriction-modification with nanopore sequencing.</title>
        <authorList>
            <person name="Crits-Christoph A."/>
            <person name="Kang S.C."/>
            <person name="Lee H."/>
            <person name="Ostrov N."/>
        </authorList>
    </citation>
    <scope>NUCLEOTIDE SEQUENCE [LARGE SCALE GENOMIC DNA]</scope>
    <source>
        <strain evidence="2 3">ATCC 14820</strain>
    </source>
</reference>
<keyword evidence="3" id="KW-1185">Reference proteome</keyword>
<dbReference type="InterPro" id="IPR001932">
    <property type="entry name" value="PPM-type_phosphatase-like_dom"/>
</dbReference>
<evidence type="ECO:0000313" key="2">
    <source>
        <dbReference type="EMBL" id="MDX5983230.1"/>
    </source>
</evidence>
<dbReference type="InterPro" id="IPR036457">
    <property type="entry name" value="PPM-type-like_dom_sf"/>
</dbReference>
<evidence type="ECO:0000259" key="1">
    <source>
        <dbReference type="Pfam" id="PF13672"/>
    </source>
</evidence>
<keyword evidence="2" id="KW-0378">Hydrolase</keyword>
<name>A0ABU4PHV2_9SPHN</name>
<dbReference type="EC" id="3.1.3.16" evidence="2"/>
<feature type="domain" description="PPM-type phosphatase" evidence="1">
    <location>
        <begin position="12"/>
        <end position="219"/>
    </location>
</feature>
<protein>
    <submittedName>
        <fullName evidence="2">PP2C family serine/threonine-protein phosphatase</fullName>
        <ecNumber evidence="2">3.1.3.16</ecNumber>
    </submittedName>
</protein>
<evidence type="ECO:0000313" key="3">
    <source>
        <dbReference type="Proteomes" id="UP001279660"/>
    </source>
</evidence>
<accession>A0ABU4PHV2</accession>
<gene>
    <name evidence="2" type="ORF">SIL82_03080</name>
</gene>
<dbReference type="EMBL" id="JAWXXV010000001">
    <property type="protein sequence ID" value="MDX5983230.1"/>
    <property type="molecule type" value="Genomic_DNA"/>
</dbReference>
<dbReference type="RefSeq" id="WP_040601621.1">
    <property type="nucleotide sequence ID" value="NZ_JAWXXV010000001.1"/>
</dbReference>
<sequence>MSGWRWVGASRRGVSHAKAGTRKQDAYSSFLAEGGTTLVTIVSDGAGSASHGGEGASLICRTMGTSLRRHLGTARGLPGADELWLWIDEGRDRIGAAASTRGLMPRDFAATMVLIVTTGDETLVAHVGDGSAVARDVDSGRWSALSWPAQGEYASTTFFVTDDPAPRMRVIRSELPIDAVAVFTDGIERLALDYADLDAHQPFFRGMIAPLEEVSAPGLDRDLSVKLGAYLDAPAVCDRTDDDKTLILAFRR</sequence>
<dbReference type="SUPFAM" id="SSF81606">
    <property type="entry name" value="PP2C-like"/>
    <property type="match status" value="1"/>
</dbReference>
<comment type="caution">
    <text evidence="2">The sequence shown here is derived from an EMBL/GenBank/DDBJ whole genome shotgun (WGS) entry which is preliminary data.</text>
</comment>
<dbReference type="Gene3D" id="3.60.40.10">
    <property type="entry name" value="PPM-type phosphatase domain"/>
    <property type="match status" value="1"/>
</dbReference>
<organism evidence="2 3">
    <name type="scientific">Sphingomonas echinoides</name>
    <dbReference type="NCBI Taxonomy" id="59803"/>
    <lineage>
        <taxon>Bacteria</taxon>
        <taxon>Pseudomonadati</taxon>
        <taxon>Pseudomonadota</taxon>
        <taxon>Alphaproteobacteria</taxon>
        <taxon>Sphingomonadales</taxon>
        <taxon>Sphingomonadaceae</taxon>
        <taxon>Sphingomonas</taxon>
    </lineage>
</organism>
<proteinExistence type="predicted"/>
<dbReference type="GO" id="GO:0004722">
    <property type="term" value="F:protein serine/threonine phosphatase activity"/>
    <property type="evidence" value="ECO:0007669"/>
    <property type="project" value="UniProtKB-EC"/>
</dbReference>
<dbReference type="Proteomes" id="UP001279660">
    <property type="component" value="Unassembled WGS sequence"/>
</dbReference>